<name>A0A2R5EVI6_9BACL</name>
<accession>A0A2R5EVI6</accession>
<keyword evidence="2" id="KW-1185">Reference proteome</keyword>
<comment type="caution">
    <text evidence="1">The sequence shown here is derived from an EMBL/GenBank/DDBJ whole genome shotgun (WGS) entry which is preliminary data.</text>
</comment>
<dbReference type="EMBL" id="BDQX01000339">
    <property type="protein sequence ID" value="GBG10712.1"/>
    <property type="molecule type" value="Genomic_DNA"/>
</dbReference>
<sequence length="90" mass="10299">MEIVFLVMIVYLPLIFCIRVDSPDKHLDTVADDPLGGDAYLHKFRTKKERSNNERYRATVESLVIQSIVYDLLSSNILAWQLIPVSGFSL</sequence>
<evidence type="ECO:0000313" key="1">
    <source>
        <dbReference type="EMBL" id="GBG10712.1"/>
    </source>
</evidence>
<reference evidence="1 2" key="1">
    <citation type="submission" date="2017-08" db="EMBL/GenBank/DDBJ databases">
        <title>Substantial Increase in Enzyme Production by Combined Drug-Resistance Mutations in Paenibacillus agaridevorans.</title>
        <authorList>
            <person name="Tanaka Y."/>
            <person name="Funane K."/>
            <person name="Hosaka T."/>
            <person name="Shiwa Y."/>
            <person name="Fujita N."/>
            <person name="Miyazaki T."/>
            <person name="Yoshikawa H."/>
            <person name="Murakami K."/>
            <person name="Kasahara K."/>
            <person name="Inaoka T."/>
            <person name="Hiraga Y."/>
            <person name="Ochi K."/>
        </authorList>
    </citation>
    <scope>NUCLEOTIDE SEQUENCE [LARGE SCALE GENOMIC DNA]</scope>
    <source>
        <strain evidence="1 2">T-3040</strain>
    </source>
</reference>
<proteinExistence type="predicted"/>
<dbReference type="Proteomes" id="UP000245202">
    <property type="component" value="Unassembled WGS sequence"/>
</dbReference>
<protein>
    <submittedName>
        <fullName evidence="1">Uncharacterized protein</fullName>
    </submittedName>
</protein>
<organism evidence="1 2">
    <name type="scientific">Paenibacillus agaridevorans</name>
    <dbReference type="NCBI Taxonomy" id="171404"/>
    <lineage>
        <taxon>Bacteria</taxon>
        <taxon>Bacillati</taxon>
        <taxon>Bacillota</taxon>
        <taxon>Bacilli</taxon>
        <taxon>Bacillales</taxon>
        <taxon>Paenibacillaceae</taxon>
        <taxon>Paenibacillus</taxon>
    </lineage>
</organism>
<evidence type="ECO:0000313" key="2">
    <source>
        <dbReference type="Proteomes" id="UP000245202"/>
    </source>
</evidence>
<gene>
    <name evidence="1" type="ORF">PAT3040_05465</name>
</gene>
<dbReference type="AlphaFoldDB" id="A0A2R5EVI6"/>